<evidence type="ECO:0000256" key="1">
    <source>
        <dbReference type="SAM" id="MobiDB-lite"/>
    </source>
</evidence>
<feature type="region of interest" description="Disordered" evidence="1">
    <location>
        <begin position="1"/>
        <end position="36"/>
    </location>
</feature>
<protein>
    <submittedName>
        <fullName evidence="2">Uncharacterized protein</fullName>
    </submittedName>
</protein>
<gene>
    <name evidence="2" type="ORF">P9H32_01290</name>
</gene>
<keyword evidence="3" id="KW-1185">Reference proteome</keyword>
<evidence type="ECO:0000313" key="3">
    <source>
        <dbReference type="Proteomes" id="UP001290861"/>
    </source>
</evidence>
<dbReference type="Proteomes" id="UP001290861">
    <property type="component" value="Unassembled WGS sequence"/>
</dbReference>
<accession>A0ABU5MSR4</accession>
<organism evidence="2 3">
    <name type="scientific">Pontiella agarivorans</name>
    <dbReference type="NCBI Taxonomy" id="3038953"/>
    <lineage>
        <taxon>Bacteria</taxon>
        <taxon>Pseudomonadati</taxon>
        <taxon>Kiritimatiellota</taxon>
        <taxon>Kiritimatiellia</taxon>
        <taxon>Kiritimatiellales</taxon>
        <taxon>Pontiellaceae</taxon>
        <taxon>Pontiella</taxon>
    </lineage>
</organism>
<dbReference type="EMBL" id="JARVCO010000002">
    <property type="protein sequence ID" value="MDZ8117245.1"/>
    <property type="molecule type" value="Genomic_DNA"/>
</dbReference>
<name>A0ABU5MSR4_9BACT</name>
<comment type="caution">
    <text evidence="2">The sequence shown here is derived from an EMBL/GenBank/DDBJ whole genome shotgun (WGS) entry which is preliminary data.</text>
</comment>
<sequence length="95" mass="10723">MKTSEKQWEKSTYVSRTHMAHKSLSQHRPSQRQTGIVRADKVQFQPDPIEIGTKPEKIQLTPIMKDGQIKALHVVCPCGCESTFDIQYATGGEPK</sequence>
<evidence type="ECO:0000313" key="2">
    <source>
        <dbReference type="EMBL" id="MDZ8117245.1"/>
    </source>
</evidence>
<proteinExistence type="predicted"/>
<reference evidence="2 3" key="1">
    <citation type="journal article" date="2024" name="Appl. Environ. Microbiol.">
        <title>Pontiella agarivorans sp. nov., a novel marine anaerobic bacterium capable of degrading macroalgal polysaccharides and fixing nitrogen.</title>
        <authorList>
            <person name="Liu N."/>
            <person name="Kivenson V."/>
            <person name="Peng X."/>
            <person name="Cui Z."/>
            <person name="Lankiewicz T.S."/>
            <person name="Gosselin K.M."/>
            <person name="English C.J."/>
            <person name="Blair E.M."/>
            <person name="O'Malley M.A."/>
            <person name="Valentine D.L."/>
        </authorList>
    </citation>
    <scope>NUCLEOTIDE SEQUENCE [LARGE SCALE GENOMIC DNA]</scope>
    <source>
        <strain evidence="2 3">NLcol2</strain>
    </source>
</reference>